<evidence type="ECO:0000256" key="3">
    <source>
        <dbReference type="ARBA" id="ARBA00022729"/>
    </source>
</evidence>
<dbReference type="GO" id="GO:0055085">
    <property type="term" value="P:transmembrane transport"/>
    <property type="evidence" value="ECO:0007669"/>
    <property type="project" value="InterPro"/>
</dbReference>
<evidence type="ECO:0000313" key="4">
    <source>
        <dbReference type="EMBL" id="VVN81965.1"/>
    </source>
</evidence>
<dbReference type="InterPro" id="IPR038404">
    <property type="entry name" value="TRAP_DctP_sf"/>
</dbReference>
<keyword evidence="3" id="KW-0732">Signal</keyword>
<comment type="similarity">
    <text evidence="1">Belongs to the bacterial solute-binding protein 7 family.</text>
</comment>
<dbReference type="RefSeq" id="WP_150802727.1">
    <property type="nucleotide sequence ID" value="NZ_CABVHY010000005.1"/>
</dbReference>
<gene>
    <name evidence="4" type="ORF">PS723_01153</name>
</gene>
<dbReference type="NCBIfam" id="NF037995">
    <property type="entry name" value="TRAP_S1"/>
    <property type="match status" value="1"/>
</dbReference>
<dbReference type="OrthoDB" id="9776801at2"/>
<proteinExistence type="inferred from homology"/>
<accession>A0A5E7ATQ8</accession>
<dbReference type="AlphaFoldDB" id="A0A5E7ATQ8"/>
<evidence type="ECO:0000256" key="2">
    <source>
        <dbReference type="ARBA" id="ARBA00022448"/>
    </source>
</evidence>
<evidence type="ECO:0000313" key="5">
    <source>
        <dbReference type="Proteomes" id="UP000379480"/>
    </source>
</evidence>
<name>A0A5E7ATQ8_PSEFL</name>
<keyword evidence="2" id="KW-0813">Transport</keyword>
<evidence type="ECO:0000256" key="1">
    <source>
        <dbReference type="ARBA" id="ARBA00009023"/>
    </source>
</evidence>
<sequence>MGQREVCECKGAASWSTWHRWLLALLLCVASLLVSAEDRPVLIDIAIPHNPTFDQATGAIQKALEGVATVRSHEVGSASSVIKSVMQGETDLAIVPVWALSEFAPAFGIYGLPFTFPEIKPYSFFMRSRLQSQLAEQLKAQGLQALGGVWYGGTRVIASQLPRRSPWDFKGARVAVSGEDWQLMDLSGVGAESIEMSETQMASAMASGAVDAAEVPWDRVTKINAAFVTQSDHRFSGLIAIYQVARFSTLPDPARQRITQVINYAEEHVSSTIAAREREAIDAVRASSEITWMGVDSGVRAQWQDALAARQAPAIERIGSSLVYEARINPISTLSYSVLSAPWSINWNAWFQSSPRQVKASLVAGKPYDFVLDLGRGIYPGALSSGISGLLQEEIAADPDSDEIHLLVRPVLMGGILEPAPGTDFRARRFNVQRDRLPARVNDQSVREKARNHLITLSDLAKELSVDGPMVWPLIARQAGCAQVVLSIWDAAGLRPLDYIVVSVPVSEVGQKDPQACDTSLRGGELVSGMEQLLEVGKRARLSSPTDAALHLFDSIPRGEGDATTVAVFVDRSEIDAAQRQGKTLPVYAWELAGNLTHFLEQDSMLPASIANTRQRLETPQPYTEVVRQMNNILFNGRTQTDQRNANGARTAMQRLSQRSEAPVVLVRYFDSFGQMQNLPLALLGADAPNQLFSHRITVVQPLQDARTLQPGACFSGWDFAIPRMLDGVNAESAELLMKDDWRMQGREVNWYQDNTDLLKFMTQAEPPSAVSSALVLLAHHGKGDVTFSASGLPDRVLDSDMRRQFVPGSVAVLAACSTLGVSAASQTFVNMLVRRGVGAVVASPFPVDTDFGTRLSVSFVAVAQQLRASGTSARVIDIFNQALQKTIETYGPGSGYADMALEFQIIGDPELHMCSAPTASNQKARGVQ</sequence>
<dbReference type="Gene3D" id="3.40.190.170">
    <property type="entry name" value="Bacterial extracellular solute-binding protein, family 7"/>
    <property type="match status" value="1"/>
</dbReference>
<dbReference type="Pfam" id="PF03480">
    <property type="entry name" value="DctP"/>
    <property type="match status" value="1"/>
</dbReference>
<dbReference type="InterPro" id="IPR018389">
    <property type="entry name" value="DctP_fam"/>
</dbReference>
<dbReference type="PANTHER" id="PTHR33376:SF7">
    <property type="entry name" value="C4-DICARBOXYLATE-BINDING PROTEIN DCTB"/>
    <property type="match status" value="1"/>
</dbReference>
<dbReference type="Proteomes" id="UP000379480">
    <property type="component" value="Unassembled WGS sequence"/>
</dbReference>
<reference evidence="4 5" key="1">
    <citation type="submission" date="2019-09" db="EMBL/GenBank/DDBJ databases">
        <authorList>
            <person name="Chandra G."/>
            <person name="Truman W A."/>
        </authorList>
    </citation>
    <scope>NUCLEOTIDE SEQUENCE [LARGE SCALE GENOMIC DNA]</scope>
    <source>
        <strain evidence="4">PS723</strain>
    </source>
</reference>
<protein>
    <submittedName>
        <fullName evidence="4">Uncharacterized protein</fullName>
    </submittedName>
</protein>
<organism evidence="4 5">
    <name type="scientific">Pseudomonas fluorescens</name>
    <dbReference type="NCBI Taxonomy" id="294"/>
    <lineage>
        <taxon>Bacteria</taxon>
        <taxon>Pseudomonadati</taxon>
        <taxon>Pseudomonadota</taxon>
        <taxon>Gammaproteobacteria</taxon>
        <taxon>Pseudomonadales</taxon>
        <taxon>Pseudomonadaceae</taxon>
        <taxon>Pseudomonas</taxon>
    </lineage>
</organism>
<dbReference type="EMBL" id="CABVHY010000005">
    <property type="protein sequence ID" value="VVN81965.1"/>
    <property type="molecule type" value="Genomic_DNA"/>
</dbReference>
<dbReference type="PANTHER" id="PTHR33376">
    <property type="match status" value="1"/>
</dbReference>